<evidence type="ECO:0000256" key="1">
    <source>
        <dbReference type="SAM" id="Coils"/>
    </source>
</evidence>
<evidence type="ECO:0000313" key="2">
    <source>
        <dbReference type="EMBL" id="AFD03228.1"/>
    </source>
</evidence>
<organism evidence="2">
    <name type="scientific">uncultured bacterium W4-39b</name>
    <dbReference type="NCBI Taxonomy" id="1130994"/>
    <lineage>
        <taxon>Bacteria</taxon>
        <taxon>environmental samples</taxon>
    </lineage>
</organism>
<accession>H9BWQ6</accession>
<keyword evidence="1" id="KW-0175">Coiled coil</keyword>
<protein>
    <submittedName>
        <fullName evidence="2">Uncharacterized protein</fullName>
    </submittedName>
</protein>
<reference evidence="2" key="1">
    <citation type="submission" date="2011-11" db="EMBL/GenBank/DDBJ databases">
        <title>Construction and analysis of a metagenome of deep-sea sediment.</title>
        <authorList>
            <person name="Huo Y.-Y."/>
            <person name="Cheng H."/>
            <person name="Wu M."/>
        </authorList>
    </citation>
    <scope>NUCLEOTIDE SEQUENCE</scope>
</reference>
<name>H9BWQ6_9BACT</name>
<dbReference type="EMBL" id="JQ085819">
    <property type="protein sequence ID" value="AFD03228.1"/>
    <property type="molecule type" value="Genomic_DNA"/>
</dbReference>
<proteinExistence type="predicted"/>
<sequence>MGVDEMVSSKRVRLSDRLRLTAFRHRRYDSLQGDTSISADDRNVYDFGRLERAVAALADECHVQRGLNAQLRVEVDTQRRRIRSLEGQLLGANQKRQDVAKRIDELIAQIDHLEGEFDGARL</sequence>
<dbReference type="AlphaFoldDB" id="H9BWQ6"/>
<feature type="coiled-coil region" evidence="1">
    <location>
        <begin position="68"/>
        <end position="116"/>
    </location>
</feature>